<dbReference type="AlphaFoldDB" id="A0A1A9WEI8"/>
<keyword evidence="2" id="KW-0677">Repeat</keyword>
<sequence length="169" mass="19439">MDNEGTEAEFSVERIEDKRIRNGKTEYFLKWKGYPRSDNTWEPVENLDCPDLIAAFEESLKNKKETKKRPVGTPTTESKVKRKAVEDERNNRKTHGFDRGLEPLKILGATDSAGELMFLMKWSGSDEADLVPAKQANSICPQIVIQFYEERLTWYTPNSDDDKKESSSE</sequence>
<dbReference type="Gene3D" id="2.40.50.40">
    <property type="match status" value="2"/>
</dbReference>
<evidence type="ECO:0000313" key="6">
    <source>
        <dbReference type="EnsemblMetazoa" id="GBRI016713-PA"/>
    </source>
</evidence>
<dbReference type="GO" id="GO:0000792">
    <property type="term" value="C:heterochromatin"/>
    <property type="evidence" value="ECO:0007669"/>
    <property type="project" value="UniProtKB-ARBA"/>
</dbReference>
<dbReference type="VEuPathDB" id="VectorBase:GBRI016713"/>
<dbReference type="InterPro" id="IPR023780">
    <property type="entry name" value="Chromo_domain"/>
</dbReference>
<dbReference type="InterPro" id="IPR008251">
    <property type="entry name" value="Chromo_shadow_dom"/>
</dbReference>
<feature type="compositionally biased region" description="Basic and acidic residues" evidence="4">
    <location>
        <begin position="83"/>
        <end position="100"/>
    </location>
</feature>
<dbReference type="Pfam" id="PF01393">
    <property type="entry name" value="Chromo_shadow"/>
    <property type="match status" value="1"/>
</dbReference>
<dbReference type="PROSITE" id="PS50013">
    <property type="entry name" value="CHROMO_2"/>
    <property type="match status" value="2"/>
</dbReference>
<dbReference type="CDD" id="cd18631">
    <property type="entry name" value="CD_HP1_like"/>
    <property type="match status" value="1"/>
</dbReference>
<evidence type="ECO:0000313" key="7">
    <source>
        <dbReference type="Proteomes" id="UP000091820"/>
    </source>
</evidence>
<dbReference type="EnsemblMetazoa" id="GBRI016713-RA">
    <property type="protein sequence ID" value="GBRI016713-PA"/>
    <property type="gene ID" value="GBRI016713"/>
</dbReference>
<dbReference type="InterPro" id="IPR016197">
    <property type="entry name" value="Chromo-like_dom_sf"/>
</dbReference>
<reference evidence="6" key="2">
    <citation type="submission" date="2020-05" db="UniProtKB">
        <authorList>
            <consortium name="EnsemblMetazoa"/>
        </authorList>
    </citation>
    <scope>IDENTIFICATION</scope>
    <source>
        <strain evidence="6">IAEA</strain>
    </source>
</reference>
<dbReference type="InterPro" id="IPR000953">
    <property type="entry name" value="Chromo/chromo_shadow_dom"/>
</dbReference>
<dbReference type="GO" id="GO:0005634">
    <property type="term" value="C:nucleus"/>
    <property type="evidence" value="ECO:0007669"/>
    <property type="project" value="UniProtKB-SubCell"/>
</dbReference>
<organism evidence="6 7">
    <name type="scientific">Glossina brevipalpis</name>
    <dbReference type="NCBI Taxonomy" id="37001"/>
    <lineage>
        <taxon>Eukaryota</taxon>
        <taxon>Metazoa</taxon>
        <taxon>Ecdysozoa</taxon>
        <taxon>Arthropoda</taxon>
        <taxon>Hexapoda</taxon>
        <taxon>Insecta</taxon>
        <taxon>Pterygota</taxon>
        <taxon>Neoptera</taxon>
        <taxon>Endopterygota</taxon>
        <taxon>Diptera</taxon>
        <taxon>Brachycera</taxon>
        <taxon>Muscomorpha</taxon>
        <taxon>Hippoboscoidea</taxon>
        <taxon>Glossinidae</taxon>
        <taxon>Glossina</taxon>
    </lineage>
</organism>
<dbReference type="InterPro" id="IPR023779">
    <property type="entry name" value="Chromodomain_CS"/>
</dbReference>
<accession>A0A1A9WEI8</accession>
<evidence type="ECO:0000256" key="1">
    <source>
        <dbReference type="ARBA" id="ARBA00004123"/>
    </source>
</evidence>
<keyword evidence="7" id="KW-1185">Reference proteome</keyword>
<dbReference type="SMART" id="SM00300">
    <property type="entry name" value="ChSh"/>
    <property type="match status" value="1"/>
</dbReference>
<dbReference type="InterPro" id="IPR051219">
    <property type="entry name" value="Heterochromatin_chromo-domain"/>
</dbReference>
<dbReference type="PROSITE" id="PS00598">
    <property type="entry name" value="CHROMO_1"/>
    <property type="match status" value="1"/>
</dbReference>
<evidence type="ECO:0000259" key="5">
    <source>
        <dbReference type="PROSITE" id="PS50013"/>
    </source>
</evidence>
<dbReference type="InterPro" id="IPR017984">
    <property type="entry name" value="Chromo_dom_subgr"/>
</dbReference>
<dbReference type="FunFam" id="2.40.50.40:FF:000031">
    <property type="entry name" value="Heterochromatin protein 1"/>
    <property type="match status" value="1"/>
</dbReference>
<evidence type="ECO:0000256" key="2">
    <source>
        <dbReference type="ARBA" id="ARBA00022737"/>
    </source>
</evidence>
<dbReference type="CDD" id="cd00034">
    <property type="entry name" value="CSD"/>
    <property type="match status" value="1"/>
</dbReference>
<dbReference type="STRING" id="37001.A0A1A9WEI8"/>
<name>A0A1A9WEI8_9MUSC</name>
<feature type="region of interest" description="Disordered" evidence="4">
    <location>
        <begin position="63"/>
        <end position="100"/>
    </location>
</feature>
<dbReference type="PRINTS" id="PR00504">
    <property type="entry name" value="CHROMODOMAIN"/>
</dbReference>
<keyword evidence="3" id="KW-0539">Nucleus</keyword>
<dbReference type="Proteomes" id="UP000091820">
    <property type="component" value="Unassembled WGS sequence"/>
</dbReference>
<dbReference type="Pfam" id="PF00385">
    <property type="entry name" value="Chromo"/>
    <property type="match status" value="1"/>
</dbReference>
<dbReference type="PANTHER" id="PTHR22812">
    <property type="entry name" value="CHROMOBOX PROTEIN"/>
    <property type="match status" value="1"/>
</dbReference>
<feature type="domain" description="Chromo" evidence="5">
    <location>
        <begin position="10"/>
        <end position="68"/>
    </location>
</feature>
<evidence type="ECO:0000256" key="3">
    <source>
        <dbReference type="ARBA" id="ARBA00023242"/>
    </source>
</evidence>
<proteinExistence type="predicted"/>
<reference evidence="7" key="1">
    <citation type="submission" date="2014-03" db="EMBL/GenBank/DDBJ databases">
        <authorList>
            <person name="Aksoy S."/>
            <person name="Warren W."/>
            <person name="Wilson R.K."/>
        </authorList>
    </citation>
    <scope>NUCLEOTIDE SEQUENCE [LARGE SCALE GENOMIC DNA]</scope>
    <source>
        <strain evidence="7">IAEA</strain>
    </source>
</reference>
<dbReference type="SMART" id="SM00298">
    <property type="entry name" value="CHROMO"/>
    <property type="match status" value="2"/>
</dbReference>
<protein>
    <recommendedName>
        <fullName evidence="5">Chromo domain-containing protein</fullName>
    </recommendedName>
</protein>
<dbReference type="SUPFAM" id="SSF54160">
    <property type="entry name" value="Chromo domain-like"/>
    <property type="match status" value="2"/>
</dbReference>
<evidence type="ECO:0000256" key="4">
    <source>
        <dbReference type="SAM" id="MobiDB-lite"/>
    </source>
</evidence>
<comment type="subcellular location">
    <subcellularLocation>
        <location evidence="1">Nucleus</location>
    </subcellularLocation>
</comment>
<feature type="domain" description="Chromo" evidence="5">
    <location>
        <begin position="101"/>
        <end position="159"/>
    </location>
</feature>